<evidence type="ECO:0000256" key="4">
    <source>
        <dbReference type="ARBA" id="ARBA00022792"/>
    </source>
</evidence>
<dbReference type="PANTHER" id="PTHR12151:SF5">
    <property type="entry name" value="AT19154P"/>
    <property type="match status" value="1"/>
</dbReference>
<keyword evidence="5 9" id="KW-0186">Copper</keyword>
<evidence type="ECO:0000256" key="1">
    <source>
        <dbReference type="ARBA" id="ARBA00004273"/>
    </source>
</evidence>
<evidence type="ECO:0000313" key="12">
    <source>
        <dbReference type="EMBL" id="PHH54370.1"/>
    </source>
</evidence>
<keyword evidence="7 11" id="KW-0472">Membrane</keyword>
<dbReference type="GO" id="GO:0033617">
    <property type="term" value="P:mitochondrial respiratory chain complex IV assembly"/>
    <property type="evidence" value="ECO:0007669"/>
    <property type="project" value="TreeGrafter"/>
</dbReference>
<feature type="transmembrane region" description="Helical" evidence="11">
    <location>
        <begin position="71"/>
        <end position="90"/>
    </location>
</feature>
<dbReference type="PANTHER" id="PTHR12151">
    <property type="entry name" value="ELECTRON TRANSPORT PROTIN SCO1/SENC FAMILY MEMBER"/>
    <property type="match status" value="1"/>
</dbReference>
<feature type="binding site" evidence="9">
    <location>
        <position position="238"/>
    </location>
    <ligand>
        <name>Cu cation</name>
        <dbReference type="ChEBI" id="CHEBI:23378"/>
    </ligand>
</feature>
<proteinExistence type="inferred from homology"/>
<keyword evidence="3 9" id="KW-0479">Metal-binding</keyword>
<dbReference type="GO" id="GO:0005507">
    <property type="term" value="F:copper ion binding"/>
    <property type="evidence" value="ECO:0007669"/>
    <property type="project" value="InterPro"/>
</dbReference>
<sequence>MSSALSLRAAARCTSLVSALPRQTASFATRSITRPHIHTSTCLKNYIASKHQVRGAKTIGEAKSRMRFGPFSWQAGVLCLVTLGGLMIYFENEKKRMHQKRIAEANKQIGRPKIGGPFELLDQNGKLFSSEDLKGRYSLVYFGFTHCPDICPEELDKMAEMMNIVNKKIPGSVKPVFITCDPARDGPAELKTYLAEFDSNLVGLTGTYEQIKAVCKSYRVYFSTPSKVKPGEDYLVDHSIYFYLMDPNGDFVEALGRQHSPQAAADIIQGHVKQWTGQKKF</sequence>
<dbReference type="PIRSF" id="PIRSF037736">
    <property type="entry name" value="SCO1"/>
    <property type="match status" value="1"/>
</dbReference>
<evidence type="ECO:0000256" key="9">
    <source>
        <dbReference type="PIRSR" id="PIRSR037736-1"/>
    </source>
</evidence>
<dbReference type="InterPro" id="IPR003782">
    <property type="entry name" value="SCO1/SenC"/>
</dbReference>
<feature type="binding site" evidence="9">
    <location>
        <position position="147"/>
    </location>
    <ligand>
        <name>Cu cation</name>
        <dbReference type="ChEBI" id="CHEBI:23378"/>
    </ligand>
</feature>
<comment type="caution">
    <text evidence="12">The sequence shown here is derived from an EMBL/GenBank/DDBJ whole genome shotgun (WGS) entry which is preliminary data.</text>
</comment>
<comment type="similarity">
    <text evidence="2 8">Belongs to the SCO1/2 family.</text>
</comment>
<dbReference type="GO" id="GO:0005743">
    <property type="term" value="C:mitochondrial inner membrane"/>
    <property type="evidence" value="ECO:0007669"/>
    <property type="project" value="UniProtKB-SubCell"/>
</dbReference>
<comment type="subcellular location">
    <subcellularLocation>
        <location evidence="1 8">Mitochondrion inner membrane</location>
    </subcellularLocation>
</comment>
<dbReference type="STRING" id="1035309.A0A2C5XB41"/>
<dbReference type="AlphaFoldDB" id="A0A2C5XB41"/>
<evidence type="ECO:0000256" key="7">
    <source>
        <dbReference type="ARBA" id="ARBA00023136"/>
    </source>
</evidence>
<dbReference type="SUPFAM" id="SSF52833">
    <property type="entry name" value="Thioredoxin-like"/>
    <property type="match status" value="1"/>
</dbReference>
<dbReference type="Proteomes" id="UP000222788">
    <property type="component" value="Unassembled WGS sequence"/>
</dbReference>
<evidence type="ECO:0000256" key="2">
    <source>
        <dbReference type="ARBA" id="ARBA00010996"/>
    </source>
</evidence>
<protein>
    <submittedName>
        <fullName evidence="12">Protein SCO1, mitochondrial</fullName>
    </submittedName>
</protein>
<dbReference type="CDD" id="cd02968">
    <property type="entry name" value="SCO"/>
    <property type="match status" value="1"/>
</dbReference>
<evidence type="ECO:0000256" key="5">
    <source>
        <dbReference type="ARBA" id="ARBA00023008"/>
    </source>
</evidence>
<name>A0A2C5XB41_9PEZI</name>
<evidence type="ECO:0000256" key="6">
    <source>
        <dbReference type="ARBA" id="ARBA00023128"/>
    </source>
</evidence>
<feature type="disulfide bond" description="Redox-active" evidence="10">
    <location>
        <begin position="147"/>
        <end position="151"/>
    </location>
</feature>
<organism evidence="12 13">
    <name type="scientific">Ceratocystis fimbriata CBS 114723</name>
    <dbReference type="NCBI Taxonomy" id="1035309"/>
    <lineage>
        <taxon>Eukaryota</taxon>
        <taxon>Fungi</taxon>
        <taxon>Dikarya</taxon>
        <taxon>Ascomycota</taxon>
        <taxon>Pezizomycotina</taxon>
        <taxon>Sordariomycetes</taxon>
        <taxon>Hypocreomycetidae</taxon>
        <taxon>Microascales</taxon>
        <taxon>Ceratocystidaceae</taxon>
        <taxon>Ceratocystis</taxon>
    </lineage>
</organism>
<accession>A0A2C5XB41</accession>
<feature type="binding site" evidence="9">
    <location>
        <position position="151"/>
    </location>
    <ligand>
        <name>Cu cation</name>
        <dbReference type="ChEBI" id="CHEBI:23378"/>
    </ligand>
</feature>
<dbReference type="OrthoDB" id="270009at2759"/>
<keyword evidence="4 8" id="KW-0999">Mitochondrion inner membrane</keyword>
<evidence type="ECO:0000313" key="13">
    <source>
        <dbReference type="Proteomes" id="UP000222788"/>
    </source>
</evidence>
<dbReference type="GO" id="GO:0006878">
    <property type="term" value="P:intracellular copper ion homeostasis"/>
    <property type="evidence" value="ECO:0007669"/>
    <property type="project" value="UniProtKB-UniRule"/>
</dbReference>
<evidence type="ECO:0000256" key="10">
    <source>
        <dbReference type="PIRSR" id="PIRSR603782-2"/>
    </source>
</evidence>
<gene>
    <name evidence="12" type="primary">SCO1</name>
    <name evidence="12" type="ORF">CFIMG_000619RA</name>
</gene>
<keyword evidence="11" id="KW-1133">Transmembrane helix</keyword>
<evidence type="ECO:0000256" key="11">
    <source>
        <dbReference type="SAM" id="Phobius"/>
    </source>
</evidence>
<keyword evidence="10" id="KW-1015">Disulfide bond</keyword>
<dbReference type="Gene3D" id="3.40.30.10">
    <property type="entry name" value="Glutaredoxin"/>
    <property type="match status" value="1"/>
</dbReference>
<dbReference type="FunFam" id="3.40.30.10:FF:000013">
    <property type="entry name" value="Blast:Protein SCO1 homolog, mitochondrial"/>
    <property type="match status" value="1"/>
</dbReference>
<dbReference type="InterPro" id="IPR036249">
    <property type="entry name" value="Thioredoxin-like_sf"/>
</dbReference>
<dbReference type="GO" id="GO:0016531">
    <property type="term" value="F:copper chaperone activity"/>
    <property type="evidence" value="ECO:0007669"/>
    <property type="project" value="InterPro"/>
</dbReference>
<dbReference type="GO" id="GO:0045454">
    <property type="term" value="P:cell redox homeostasis"/>
    <property type="evidence" value="ECO:0007669"/>
    <property type="project" value="UniProtKB-ARBA"/>
</dbReference>
<keyword evidence="6 8" id="KW-0496">Mitochondrion</keyword>
<keyword evidence="11" id="KW-0812">Transmembrane</keyword>
<evidence type="ECO:0000256" key="3">
    <source>
        <dbReference type="ARBA" id="ARBA00022723"/>
    </source>
</evidence>
<keyword evidence="13" id="KW-1185">Reference proteome</keyword>
<dbReference type="EMBL" id="APWK03000028">
    <property type="protein sequence ID" value="PHH54370.1"/>
    <property type="molecule type" value="Genomic_DNA"/>
</dbReference>
<reference evidence="12 13" key="2">
    <citation type="journal article" date="2013" name="IMA Fungus">
        <title>IMA Genome-F 1: Ceratocystis fimbriata: Draft nuclear genome sequence for the plant pathogen, Ceratocystis fimbriata.</title>
        <authorList>
            <person name="Wilken P.M."/>
            <person name="Steenkamp E.T."/>
            <person name="Wingfield M.J."/>
            <person name="de Beer Z.W."/>
            <person name="Wingfield B.D."/>
        </authorList>
    </citation>
    <scope>NUCLEOTIDE SEQUENCE [LARGE SCALE GENOMIC DNA]</scope>
    <source>
        <strain evidence="12 13">CBS 114723</strain>
    </source>
</reference>
<reference evidence="12 13" key="1">
    <citation type="journal article" date="2013" name="Fungal Biol.">
        <title>Analysis of microsatellite markers in the genome of the plant pathogen Ceratocystis fimbriata.</title>
        <authorList>
            <person name="Simpson M.C."/>
            <person name="Wilken P.M."/>
            <person name="Coetzee M.P."/>
            <person name="Wingfield M.J."/>
            <person name="Wingfield B.D."/>
        </authorList>
    </citation>
    <scope>NUCLEOTIDE SEQUENCE [LARGE SCALE GENOMIC DNA]</scope>
    <source>
        <strain evidence="12 13">CBS 114723</strain>
    </source>
</reference>
<dbReference type="InterPro" id="IPR017276">
    <property type="entry name" value="Synth_of_cyt-c-oxidase_Sco1/2"/>
</dbReference>
<evidence type="ECO:0000256" key="8">
    <source>
        <dbReference type="PIRNR" id="PIRNR037736"/>
    </source>
</evidence>
<dbReference type="Pfam" id="PF02630">
    <property type="entry name" value="SCO1-SenC"/>
    <property type="match status" value="1"/>
</dbReference>